<sequence>MPPRKKEIEIPDRCGICRKTIHPETGETFLFGCEECEQWVHVTCDQFDTRFDEDDIEDFFCRQCREDKGIDYVYTKVGSRKRDRFANQHQIPKKKQTVQASTAAAAFPPVLVIPLVTAPAPASADPGGAETIPVSAPPVLPLPLPMPIATLQDAVVMPSTWSSSPSSLRTSQAVSESDHQIPEKKKAVQAPTVTPQRKPVAVVPSDIAPPPISSDHVLSNILTAAAPSGLSMLTVTPTNEIIPPAQRPVTRAPQIPSPSLTPIVSRSVSSSAATKQRTVSMAPPIPLARTQTASAPKAPAEKVSAERVFDSLNSPMATAVIARSISLEEAFGIMSDDSDSDDDMSEPVAAVPIVRADSAGVSRQNRSTVVLTDAAVLDSTAVPTSFSSLVDPVKRTEIAVVVALVKPAAGSATRIVESVADSSEACNVSIIAEKGREVREEPDHSMEVTASAEEACTVDQEPNQDESMEVSSDPIENAFPGMESINADEAVDSILLLFGGKATARSASSLEVDPVKPHMLDSPVVKQEPSENGEGTNGENERAGLRMPIDEDFLSDPYVQQELSSAVATNPRMTREEIIQWMRDERLQNECFLTYTLINPGARASALHEQ</sequence>
<reference evidence="8" key="1">
    <citation type="submission" date="2017-01" db="EMBL/GenBank/DDBJ databases">
        <title>Comparative genomics of anhydrobiosis in the tardigrade Hypsibius dujardini.</title>
        <authorList>
            <person name="Yoshida Y."/>
            <person name="Koutsovoulos G."/>
            <person name="Laetsch D."/>
            <person name="Stevens L."/>
            <person name="Kumar S."/>
            <person name="Horikawa D."/>
            <person name="Ishino K."/>
            <person name="Komine S."/>
            <person name="Tomita M."/>
            <person name="Blaxter M."/>
            <person name="Arakawa K."/>
        </authorList>
    </citation>
    <scope>NUCLEOTIDE SEQUENCE [LARGE SCALE GENOMIC DNA]</scope>
    <source>
        <strain evidence="8">Z151</strain>
    </source>
</reference>
<dbReference type="InterPro" id="IPR013083">
    <property type="entry name" value="Znf_RING/FYVE/PHD"/>
</dbReference>
<dbReference type="InterPro" id="IPR019786">
    <property type="entry name" value="Zinc_finger_PHD-type_CS"/>
</dbReference>
<evidence type="ECO:0000313" key="7">
    <source>
        <dbReference type="EMBL" id="OQV19549.1"/>
    </source>
</evidence>
<accession>A0A1W0WWH6</accession>
<dbReference type="EMBL" id="MTYJ01000037">
    <property type="protein sequence ID" value="OQV19549.1"/>
    <property type="molecule type" value="Genomic_DNA"/>
</dbReference>
<dbReference type="InterPro" id="IPR011011">
    <property type="entry name" value="Znf_FYVE_PHD"/>
</dbReference>
<dbReference type="Gene3D" id="3.30.40.10">
    <property type="entry name" value="Zinc/RING finger domain, C3HC4 (zinc finger)"/>
    <property type="match status" value="1"/>
</dbReference>
<keyword evidence="2 4" id="KW-0863">Zinc-finger</keyword>
<dbReference type="AlphaFoldDB" id="A0A1W0WWH6"/>
<feature type="region of interest" description="Disordered" evidence="5">
    <location>
        <begin position="248"/>
        <end position="299"/>
    </location>
</feature>
<dbReference type="InterPro" id="IPR019787">
    <property type="entry name" value="Znf_PHD-finger"/>
</dbReference>
<feature type="domain" description="PHD-type" evidence="6">
    <location>
        <begin position="11"/>
        <end position="67"/>
    </location>
</feature>
<organism evidence="7 8">
    <name type="scientific">Hypsibius exemplaris</name>
    <name type="common">Freshwater tardigrade</name>
    <dbReference type="NCBI Taxonomy" id="2072580"/>
    <lineage>
        <taxon>Eukaryota</taxon>
        <taxon>Metazoa</taxon>
        <taxon>Ecdysozoa</taxon>
        <taxon>Tardigrada</taxon>
        <taxon>Eutardigrada</taxon>
        <taxon>Parachela</taxon>
        <taxon>Hypsibioidea</taxon>
        <taxon>Hypsibiidae</taxon>
        <taxon>Hypsibius</taxon>
    </lineage>
</organism>
<feature type="region of interest" description="Disordered" evidence="5">
    <location>
        <begin position="174"/>
        <end position="197"/>
    </location>
</feature>
<evidence type="ECO:0000256" key="3">
    <source>
        <dbReference type="ARBA" id="ARBA00022833"/>
    </source>
</evidence>
<keyword evidence="1" id="KW-0479">Metal-binding</keyword>
<feature type="compositionally biased region" description="Basic and acidic residues" evidence="5">
    <location>
        <begin position="176"/>
        <end position="186"/>
    </location>
</feature>
<gene>
    <name evidence="7" type="ORF">BV898_06323</name>
</gene>
<evidence type="ECO:0000256" key="2">
    <source>
        <dbReference type="ARBA" id="ARBA00022771"/>
    </source>
</evidence>
<dbReference type="PROSITE" id="PS01359">
    <property type="entry name" value="ZF_PHD_1"/>
    <property type="match status" value="1"/>
</dbReference>
<feature type="compositionally biased region" description="Polar residues" evidence="5">
    <location>
        <begin position="257"/>
        <end position="279"/>
    </location>
</feature>
<dbReference type="GO" id="GO:0008270">
    <property type="term" value="F:zinc ion binding"/>
    <property type="evidence" value="ECO:0007669"/>
    <property type="project" value="UniProtKB-KW"/>
</dbReference>
<evidence type="ECO:0000259" key="6">
    <source>
        <dbReference type="PROSITE" id="PS50016"/>
    </source>
</evidence>
<keyword evidence="3" id="KW-0862">Zinc</keyword>
<dbReference type="Pfam" id="PF00628">
    <property type="entry name" value="PHD"/>
    <property type="match status" value="1"/>
</dbReference>
<dbReference type="InterPro" id="IPR001965">
    <property type="entry name" value="Znf_PHD"/>
</dbReference>
<dbReference type="SUPFAM" id="SSF57903">
    <property type="entry name" value="FYVE/PHD zinc finger"/>
    <property type="match status" value="1"/>
</dbReference>
<feature type="region of interest" description="Disordered" evidence="5">
    <location>
        <begin position="520"/>
        <end position="544"/>
    </location>
</feature>
<evidence type="ECO:0000256" key="5">
    <source>
        <dbReference type="SAM" id="MobiDB-lite"/>
    </source>
</evidence>
<evidence type="ECO:0000256" key="4">
    <source>
        <dbReference type="PROSITE-ProRule" id="PRU00146"/>
    </source>
</evidence>
<dbReference type="PROSITE" id="PS50016">
    <property type="entry name" value="ZF_PHD_2"/>
    <property type="match status" value="1"/>
</dbReference>
<dbReference type="SMART" id="SM00249">
    <property type="entry name" value="PHD"/>
    <property type="match status" value="1"/>
</dbReference>
<dbReference type="Proteomes" id="UP000192578">
    <property type="component" value="Unassembled WGS sequence"/>
</dbReference>
<keyword evidence="8" id="KW-1185">Reference proteome</keyword>
<protein>
    <recommendedName>
        <fullName evidence="6">PHD-type domain-containing protein</fullName>
    </recommendedName>
</protein>
<name>A0A1W0WWH6_HYPEX</name>
<proteinExistence type="predicted"/>
<evidence type="ECO:0000313" key="8">
    <source>
        <dbReference type="Proteomes" id="UP000192578"/>
    </source>
</evidence>
<comment type="caution">
    <text evidence="7">The sequence shown here is derived from an EMBL/GenBank/DDBJ whole genome shotgun (WGS) entry which is preliminary data.</text>
</comment>
<evidence type="ECO:0000256" key="1">
    <source>
        <dbReference type="ARBA" id="ARBA00022723"/>
    </source>
</evidence>